<organism evidence="1 2">
    <name type="scientific">Streptomyces gardneri</name>
    <dbReference type="NCBI Taxonomy" id="66892"/>
    <lineage>
        <taxon>Bacteria</taxon>
        <taxon>Bacillati</taxon>
        <taxon>Actinomycetota</taxon>
        <taxon>Actinomycetes</taxon>
        <taxon>Kitasatosporales</taxon>
        <taxon>Streptomycetaceae</taxon>
        <taxon>Streptomyces</taxon>
    </lineage>
</organism>
<keyword evidence="2" id="KW-1185">Reference proteome</keyword>
<proteinExistence type="predicted"/>
<evidence type="ECO:0000313" key="2">
    <source>
        <dbReference type="Proteomes" id="UP000315226"/>
    </source>
</evidence>
<sequence>MITRLRQGDPGIEVVLDLLDTLARRVESETSEDPSLRESGVPNLASAIAQGVADHPTEDYLQLDGVTAITLQWDLDPEHAARLLTATD</sequence>
<dbReference type="EMBL" id="BJMN01000078">
    <property type="protein sequence ID" value="GEB62086.1"/>
    <property type="molecule type" value="Genomic_DNA"/>
</dbReference>
<accession>A0A4Y3RWL2</accession>
<name>A0A4Y3RWL2_9ACTN</name>
<protein>
    <submittedName>
        <fullName evidence="1">Uncharacterized protein</fullName>
    </submittedName>
</protein>
<dbReference type="Proteomes" id="UP000315226">
    <property type="component" value="Unassembled WGS sequence"/>
</dbReference>
<dbReference type="OrthoDB" id="3880322at2"/>
<dbReference type="RefSeq" id="WP_141302774.1">
    <property type="nucleotide sequence ID" value="NZ_BJMN01000078.1"/>
</dbReference>
<gene>
    <name evidence="1" type="ORF">SGA01_76910</name>
</gene>
<evidence type="ECO:0000313" key="1">
    <source>
        <dbReference type="EMBL" id="GEB62086.1"/>
    </source>
</evidence>
<comment type="caution">
    <text evidence="1">The sequence shown here is derived from an EMBL/GenBank/DDBJ whole genome shotgun (WGS) entry which is preliminary data.</text>
</comment>
<reference evidence="1 2" key="1">
    <citation type="submission" date="2019-06" db="EMBL/GenBank/DDBJ databases">
        <title>Whole genome shotgun sequence of Streptomyces gardneri NBRC 12865.</title>
        <authorList>
            <person name="Hosoyama A."/>
            <person name="Uohara A."/>
            <person name="Ohji S."/>
            <person name="Ichikawa N."/>
        </authorList>
    </citation>
    <scope>NUCLEOTIDE SEQUENCE [LARGE SCALE GENOMIC DNA]</scope>
    <source>
        <strain evidence="1 2">NBRC 12865</strain>
    </source>
</reference>
<dbReference type="AlphaFoldDB" id="A0A4Y3RWL2"/>